<evidence type="ECO:0000313" key="24">
    <source>
        <dbReference type="Proteomes" id="UP001346149"/>
    </source>
</evidence>
<dbReference type="InterPro" id="IPR017441">
    <property type="entry name" value="Protein_kinase_ATP_BS"/>
</dbReference>
<dbReference type="InterPro" id="IPR000719">
    <property type="entry name" value="Prot_kinase_dom"/>
</dbReference>
<evidence type="ECO:0000256" key="11">
    <source>
        <dbReference type="ARBA" id="ARBA00022989"/>
    </source>
</evidence>
<evidence type="ECO:0000256" key="5">
    <source>
        <dbReference type="ARBA" id="ARBA00022679"/>
    </source>
</evidence>
<dbReference type="Gene3D" id="3.30.310.80">
    <property type="entry name" value="Kinase associated domain 1, KA1"/>
    <property type="match status" value="1"/>
</dbReference>
<dbReference type="Pfam" id="PF03822">
    <property type="entry name" value="NAF"/>
    <property type="match status" value="1"/>
</dbReference>
<evidence type="ECO:0000256" key="17">
    <source>
        <dbReference type="PROSITE-ProRule" id="PRU10141"/>
    </source>
</evidence>
<evidence type="ECO:0000256" key="14">
    <source>
        <dbReference type="ARBA" id="ARBA00047899"/>
    </source>
</evidence>
<dbReference type="SUPFAM" id="SSF56112">
    <property type="entry name" value="Protein kinase-like (PK-like)"/>
    <property type="match status" value="1"/>
</dbReference>
<feature type="region of interest" description="Disordered" evidence="19">
    <location>
        <begin position="68"/>
        <end position="139"/>
    </location>
</feature>
<evidence type="ECO:0000313" key="23">
    <source>
        <dbReference type="EMBL" id="KAK4793452.1"/>
    </source>
</evidence>
<comment type="subcellular location">
    <subcellularLocation>
        <location evidence="2 18">Endoplasmic reticulum membrane</location>
        <topology evidence="2 18">Multi-pass membrane protein</topology>
    </subcellularLocation>
</comment>
<proteinExistence type="inferred from homology"/>
<evidence type="ECO:0000256" key="15">
    <source>
        <dbReference type="ARBA" id="ARBA00048679"/>
    </source>
</evidence>
<feature type="region of interest" description="Disordered" evidence="19">
    <location>
        <begin position="153"/>
        <end position="211"/>
    </location>
</feature>
<dbReference type="InterPro" id="IPR011009">
    <property type="entry name" value="Kinase-like_dom_sf"/>
</dbReference>
<dbReference type="Pfam" id="PF02453">
    <property type="entry name" value="Reticulon"/>
    <property type="match status" value="1"/>
</dbReference>
<keyword evidence="24" id="KW-1185">Reference proteome</keyword>
<feature type="transmembrane region" description="Helical" evidence="18">
    <location>
        <begin position="349"/>
        <end position="367"/>
    </location>
</feature>
<keyword evidence="6 18" id="KW-0812">Transmembrane</keyword>
<comment type="caution">
    <text evidence="23">The sequence shown here is derived from an EMBL/GenBank/DDBJ whole genome shotgun (WGS) entry which is preliminary data.</text>
</comment>
<name>A0AAN7LVM3_TRANT</name>
<protein>
    <recommendedName>
        <fullName evidence="18">Reticulon-like protein</fullName>
    </recommendedName>
</protein>
<keyword evidence="12 18" id="KW-0472">Membrane</keyword>
<dbReference type="PROSITE" id="PS50816">
    <property type="entry name" value="NAF"/>
    <property type="match status" value="1"/>
</dbReference>
<dbReference type="InterPro" id="IPR008271">
    <property type="entry name" value="Ser/Thr_kinase_AS"/>
</dbReference>
<dbReference type="FunFam" id="3.30.200.20:FF:000042">
    <property type="entry name" value="Aurora kinase A"/>
    <property type="match status" value="1"/>
</dbReference>
<evidence type="ECO:0000256" key="6">
    <source>
        <dbReference type="ARBA" id="ARBA00022692"/>
    </source>
</evidence>
<dbReference type="Pfam" id="PF00069">
    <property type="entry name" value="Pkinase"/>
    <property type="match status" value="1"/>
</dbReference>
<dbReference type="InterPro" id="IPR003388">
    <property type="entry name" value="Reticulon"/>
</dbReference>
<keyword evidence="9 18" id="KW-0256">Endoplasmic reticulum</keyword>
<sequence length="993" mass="110474">MEMDVSRTWDDETGRVSKQGKVAMGGGSVWETRMRMDQLRGGIKVFGLVEREEEERVSNMFNRRVKRDVGGGEKETSVIADSSSTVPLRRAGASGGKRRTWKPQPGTFEGPNQVIAEKPDRDEVSESINGPTKVELAESRTGKLEIFPRSWQKIGNGAGSIDPMEISDSESLKQFGGSLGKAAPIHSKKKSTPKSHSDPPKKPLSHADHFRSCPQALVLNNGVSDEEDEEFFDIKEVSVAEQKPKAPVLEENKVCVNLSSKKTIKPNTDLAIRYKQQNPSAFQEDSPVHQSFSKESSYGSKHDAKRQNIQQNLSDLVMWRCLPKTAIVFGLGALIIISSSWMSDADICFISAISYLGLACLSTIFLYRSIISRNLVDIADMSRSDLGEEEAHCLTKLALPYLNGFVRQLRALIYGEPTITLKLAVVLFVLARCGSLVTMWNMIKLGFLAAFTIPKLWSLYSTQLTVQGKYWVQASQRTWDSCPQKAVAAVVLVLVMGFSSSITRIWAGFMLLVLFRYYQQSLVKNGCSKSNGRKELTISSSVHFETSGATAKKEGNSSSSIIQGKYELGRLLGHGTFAKVYHARNLQSGTSVAIKVVGKEKVMKAGMTKQVAFFDLVALTFYMVKREIAVMKMVRHPNIVELHEVMASKSKIYIVMELVRGGELFNKIIHGRLREDAARLYFQQLISAIDFCHSRGVYHRDLKLENLLLDDHGNLKVTDFGLSAISGSCSNQDGLLHTTCGTPAYVAPEVIGSNGYDGAKSDLWSCGVILYVLLAGYLPFKDESIISLYRKINRGDFRCPPWFSPDARRLVTGLLDPNPKKRFTVPKVTDLAWFKKTAPRQSNERRPPVTETPPAEIETLNAFHIISLSDGFDLSPLFEEKRQEEKAEMRFATTKPVSSVILGLEDVASRSGGRFNVVRKGETRVELMSREEGRKGRLEIAADIFAVAPSFLMVEVKKDKGDTLEYNQFCKDYLKPALKDILWNSIGDDSITA</sequence>
<dbReference type="GO" id="GO:0005789">
    <property type="term" value="C:endoplasmic reticulum membrane"/>
    <property type="evidence" value="ECO:0007669"/>
    <property type="project" value="UniProtKB-SubCell"/>
</dbReference>
<dbReference type="PANTHER" id="PTHR43895:SF91">
    <property type="entry name" value="CBL-INTERACTING SERINE_THREONINE-PROTEIN KINASE 6"/>
    <property type="match status" value="1"/>
</dbReference>
<feature type="transmembrane region" description="Helical" evidence="18">
    <location>
        <begin position="326"/>
        <end position="343"/>
    </location>
</feature>
<dbReference type="PROSITE" id="PS00107">
    <property type="entry name" value="PROTEIN_KINASE_ATP"/>
    <property type="match status" value="1"/>
</dbReference>
<evidence type="ECO:0000259" key="20">
    <source>
        <dbReference type="PROSITE" id="PS50011"/>
    </source>
</evidence>
<keyword evidence="4" id="KW-0723">Serine/threonine-protein kinase</keyword>
<dbReference type="PANTHER" id="PTHR43895">
    <property type="entry name" value="CALCIUM/CALMODULIN-DEPENDENT PROTEIN KINASE KINASE-RELATED"/>
    <property type="match status" value="1"/>
</dbReference>
<dbReference type="PROSITE" id="PS50845">
    <property type="entry name" value="RETICULON"/>
    <property type="match status" value="1"/>
</dbReference>
<evidence type="ECO:0000256" key="9">
    <source>
        <dbReference type="ARBA" id="ARBA00022824"/>
    </source>
</evidence>
<evidence type="ECO:0000256" key="18">
    <source>
        <dbReference type="RuleBase" id="RU363132"/>
    </source>
</evidence>
<evidence type="ECO:0000256" key="1">
    <source>
        <dbReference type="ARBA" id="ARBA00001936"/>
    </source>
</evidence>
<evidence type="ECO:0000259" key="22">
    <source>
        <dbReference type="PROSITE" id="PS50845"/>
    </source>
</evidence>
<dbReference type="InterPro" id="IPR004041">
    <property type="entry name" value="NAF_dom"/>
</dbReference>
<dbReference type="EMBL" id="JAXQNO010000008">
    <property type="protein sequence ID" value="KAK4793452.1"/>
    <property type="molecule type" value="Genomic_DNA"/>
</dbReference>
<dbReference type="Gene3D" id="3.30.200.20">
    <property type="entry name" value="Phosphorylase Kinase, domain 1"/>
    <property type="match status" value="1"/>
</dbReference>
<comment type="similarity">
    <text evidence="3">Belongs to the protein kinase superfamily. CAMK Ser/Thr protein kinase family. SNF1 subfamily.</text>
</comment>
<evidence type="ECO:0000256" key="10">
    <source>
        <dbReference type="ARBA" id="ARBA00022840"/>
    </source>
</evidence>
<keyword evidence="11 18" id="KW-1133">Transmembrane helix</keyword>
<evidence type="ECO:0000256" key="7">
    <source>
        <dbReference type="ARBA" id="ARBA00022741"/>
    </source>
</evidence>
<reference evidence="23 24" key="1">
    <citation type="journal article" date="2023" name="Hortic Res">
        <title>Pangenome of water caltrop reveals structural variations and asymmetric subgenome divergence after allopolyploidization.</title>
        <authorList>
            <person name="Zhang X."/>
            <person name="Chen Y."/>
            <person name="Wang L."/>
            <person name="Yuan Y."/>
            <person name="Fang M."/>
            <person name="Shi L."/>
            <person name="Lu R."/>
            <person name="Comes H.P."/>
            <person name="Ma Y."/>
            <person name="Chen Y."/>
            <person name="Huang G."/>
            <person name="Zhou Y."/>
            <person name="Zheng Z."/>
            <person name="Qiu Y."/>
        </authorList>
    </citation>
    <scope>NUCLEOTIDE SEQUENCE [LARGE SCALE GENOMIC DNA]</scope>
    <source>
        <strain evidence="23">F231</strain>
    </source>
</reference>
<dbReference type="FunFam" id="1.10.510.10:FF:000303">
    <property type="entry name" value="Non-specific serine/threonine protein kinase"/>
    <property type="match status" value="1"/>
</dbReference>
<keyword evidence="5" id="KW-0808">Transferase</keyword>
<evidence type="ECO:0000256" key="19">
    <source>
        <dbReference type="SAM" id="MobiDB-lite"/>
    </source>
</evidence>
<evidence type="ECO:0000256" key="3">
    <source>
        <dbReference type="ARBA" id="ARBA00006234"/>
    </source>
</evidence>
<dbReference type="SMART" id="SM00220">
    <property type="entry name" value="S_TKc"/>
    <property type="match status" value="1"/>
</dbReference>
<comment type="cofactor">
    <cofactor evidence="1">
        <name>Mn(2+)</name>
        <dbReference type="ChEBI" id="CHEBI:29035"/>
    </cofactor>
</comment>
<feature type="transmembrane region" description="Helical" evidence="18">
    <location>
        <begin position="486"/>
        <end position="515"/>
    </location>
</feature>
<evidence type="ECO:0000259" key="21">
    <source>
        <dbReference type="PROSITE" id="PS50816"/>
    </source>
</evidence>
<evidence type="ECO:0000256" key="4">
    <source>
        <dbReference type="ARBA" id="ARBA00022527"/>
    </source>
</evidence>
<comment type="catalytic activity">
    <reaction evidence="14">
        <text>L-threonyl-[protein] + ATP = O-phospho-L-threonyl-[protein] + ADP + H(+)</text>
        <dbReference type="Rhea" id="RHEA:46608"/>
        <dbReference type="Rhea" id="RHEA-COMP:11060"/>
        <dbReference type="Rhea" id="RHEA-COMP:11605"/>
        <dbReference type="ChEBI" id="CHEBI:15378"/>
        <dbReference type="ChEBI" id="CHEBI:30013"/>
        <dbReference type="ChEBI" id="CHEBI:30616"/>
        <dbReference type="ChEBI" id="CHEBI:61977"/>
        <dbReference type="ChEBI" id="CHEBI:456216"/>
        <dbReference type="EC" id="2.7.11.1"/>
    </reaction>
</comment>
<evidence type="ECO:0000256" key="2">
    <source>
        <dbReference type="ARBA" id="ARBA00004477"/>
    </source>
</evidence>
<evidence type="ECO:0000256" key="8">
    <source>
        <dbReference type="ARBA" id="ARBA00022777"/>
    </source>
</evidence>
<feature type="compositionally biased region" description="Basic and acidic residues" evidence="19">
    <location>
        <begin position="195"/>
        <end position="211"/>
    </location>
</feature>
<keyword evidence="7 17" id="KW-0547">Nucleotide-binding</keyword>
<evidence type="ECO:0000256" key="16">
    <source>
        <dbReference type="ARBA" id="ARBA00058225"/>
    </source>
</evidence>
<comment type="function">
    <text evidence="16">CIPK serine-threonine protein kinases interact with CBL proteins. Binding of a CBL protein to the regulatory NAF domain of CIPK protein lead to the activation of the kinase in a calcium-dependent manner.</text>
</comment>
<feature type="binding site" evidence="17">
    <location>
        <position position="599"/>
    </location>
    <ligand>
        <name>ATP</name>
        <dbReference type="ChEBI" id="CHEBI:30616"/>
    </ligand>
</feature>
<organism evidence="23 24">
    <name type="scientific">Trapa natans</name>
    <name type="common">Water chestnut</name>
    <dbReference type="NCBI Taxonomy" id="22666"/>
    <lineage>
        <taxon>Eukaryota</taxon>
        <taxon>Viridiplantae</taxon>
        <taxon>Streptophyta</taxon>
        <taxon>Embryophyta</taxon>
        <taxon>Tracheophyta</taxon>
        <taxon>Spermatophyta</taxon>
        <taxon>Magnoliopsida</taxon>
        <taxon>eudicotyledons</taxon>
        <taxon>Gunneridae</taxon>
        <taxon>Pentapetalae</taxon>
        <taxon>rosids</taxon>
        <taxon>malvids</taxon>
        <taxon>Myrtales</taxon>
        <taxon>Lythraceae</taxon>
        <taxon>Trapa</taxon>
    </lineage>
</organism>
<dbReference type="CDD" id="cd12195">
    <property type="entry name" value="CIPK_C"/>
    <property type="match status" value="1"/>
</dbReference>
<dbReference type="AlphaFoldDB" id="A0AAN7LVM3"/>
<comment type="catalytic activity">
    <reaction evidence="15">
        <text>L-seryl-[protein] + ATP = O-phospho-L-seryl-[protein] + ADP + H(+)</text>
        <dbReference type="Rhea" id="RHEA:17989"/>
        <dbReference type="Rhea" id="RHEA-COMP:9863"/>
        <dbReference type="Rhea" id="RHEA-COMP:11604"/>
        <dbReference type="ChEBI" id="CHEBI:15378"/>
        <dbReference type="ChEBI" id="CHEBI:29999"/>
        <dbReference type="ChEBI" id="CHEBI:30616"/>
        <dbReference type="ChEBI" id="CHEBI:83421"/>
        <dbReference type="ChEBI" id="CHEBI:456216"/>
        <dbReference type="EC" id="2.7.11.1"/>
    </reaction>
</comment>
<dbReference type="GO" id="GO:0007165">
    <property type="term" value="P:signal transduction"/>
    <property type="evidence" value="ECO:0007669"/>
    <property type="project" value="InterPro"/>
</dbReference>
<dbReference type="InterPro" id="IPR018451">
    <property type="entry name" value="NAF/FISL_domain"/>
</dbReference>
<feature type="domain" description="NAF" evidence="21">
    <location>
        <begin position="855"/>
        <end position="879"/>
    </location>
</feature>
<evidence type="ECO:0000256" key="12">
    <source>
        <dbReference type="ARBA" id="ARBA00023136"/>
    </source>
</evidence>
<dbReference type="PROSITE" id="PS00108">
    <property type="entry name" value="PROTEIN_KINASE_ST"/>
    <property type="match status" value="1"/>
</dbReference>
<feature type="transmembrane region" description="Helical" evidence="18">
    <location>
        <begin position="419"/>
        <end position="443"/>
    </location>
</feature>
<feature type="domain" description="Reticulon" evidence="22">
    <location>
        <begin position="313"/>
        <end position="464"/>
    </location>
</feature>
<dbReference type="GO" id="GO:0004674">
    <property type="term" value="F:protein serine/threonine kinase activity"/>
    <property type="evidence" value="ECO:0007669"/>
    <property type="project" value="UniProtKB-KW"/>
</dbReference>
<dbReference type="Proteomes" id="UP001346149">
    <property type="component" value="Unassembled WGS sequence"/>
</dbReference>
<gene>
    <name evidence="23" type="ORF">SAY86_023887</name>
</gene>
<dbReference type="Gene3D" id="1.10.510.10">
    <property type="entry name" value="Transferase(Phosphotransferase) domain 1"/>
    <property type="match status" value="1"/>
</dbReference>
<keyword evidence="10 17" id="KW-0067">ATP-binding</keyword>
<accession>A0AAN7LVM3</accession>
<keyword evidence="8" id="KW-0418">Kinase</keyword>
<dbReference type="PROSITE" id="PS50011">
    <property type="entry name" value="PROTEIN_KINASE_DOM"/>
    <property type="match status" value="1"/>
</dbReference>
<feature type="domain" description="Protein kinase" evidence="20">
    <location>
        <begin position="566"/>
        <end position="834"/>
    </location>
</feature>
<dbReference type="GO" id="GO:0005524">
    <property type="term" value="F:ATP binding"/>
    <property type="evidence" value="ECO:0007669"/>
    <property type="project" value="UniProtKB-UniRule"/>
</dbReference>
<dbReference type="FunFam" id="3.30.310.80:FF:000005">
    <property type="entry name" value="Non-specific serine/threonine protein kinase"/>
    <property type="match status" value="1"/>
</dbReference>
<keyword evidence="13" id="KW-0464">Manganese</keyword>
<evidence type="ECO:0000256" key="13">
    <source>
        <dbReference type="ARBA" id="ARBA00023211"/>
    </source>
</evidence>